<comment type="caution">
    <text evidence="2">The sequence shown here is derived from an EMBL/GenBank/DDBJ whole genome shotgun (WGS) entry which is preliminary data.</text>
</comment>
<keyword evidence="3" id="KW-1185">Reference proteome</keyword>
<dbReference type="EMBL" id="CAKOFQ010007256">
    <property type="protein sequence ID" value="CAH1996309.1"/>
    <property type="molecule type" value="Genomic_DNA"/>
</dbReference>
<accession>A0A9P0PRL7</accession>
<organism evidence="2 3">
    <name type="scientific">Acanthoscelides obtectus</name>
    <name type="common">Bean weevil</name>
    <name type="synonym">Bruchus obtectus</name>
    <dbReference type="NCBI Taxonomy" id="200917"/>
    <lineage>
        <taxon>Eukaryota</taxon>
        <taxon>Metazoa</taxon>
        <taxon>Ecdysozoa</taxon>
        <taxon>Arthropoda</taxon>
        <taxon>Hexapoda</taxon>
        <taxon>Insecta</taxon>
        <taxon>Pterygota</taxon>
        <taxon>Neoptera</taxon>
        <taxon>Endopterygota</taxon>
        <taxon>Coleoptera</taxon>
        <taxon>Polyphaga</taxon>
        <taxon>Cucujiformia</taxon>
        <taxon>Chrysomeloidea</taxon>
        <taxon>Chrysomelidae</taxon>
        <taxon>Bruchinae</taxon>
        <taxon>Bruchini</taxon>
        <taxon>Acanthoscelides</taxon>
    </lineage>
</organism>
<proteinExistence type="predicted"/>
<dbReference type="Proteomes" id="UP001152888">
    <property type="component" value="Unassembled WGS sequence"/>
</dbReference>
<evidence type="ECO:0000259" key="1">
    <source>
        <dbReference type="Pfam" id="PF19438"/>
    </source>
</evidence>
<evidence type="ECO:0000313" key="3">
    <source>
        <dbReference type="Proteomes" id="UP001152888"/>
    </source>
</evidence>
<gene>
    <name evidence="2" type="ORF">ACAOBT_LOCUS23149</name>
</gene>
<sequence>MYLDEMQIYCQEIAPESSVAAMLAPSHLREKCREEASEIVNKHHSVIASDKRPCENDYIFQYRKVYNLRVIRVFCYHSLEKAK</sequence>
<feature type="domain" description="LIN-9 C-terminal" evidence="1">
    <location>
        <begin position="2"/>
        <end position="51"/>
    </location>
</feature>
<name>A0A9P0PRL7_ACAOB</name>
<dbReference type="AlphaFoldDB" id="A0A9P0PRL7"/>
<dbReference type="Pfam" id="PF19438">
    <property type="entry name" value="LIN9_C"/>
    <property type="match status" value="1"/>
</dbReference>
<dbReference type="InterPro" id="IPR045831">
    <property type="entry name" value="LIN9_C"/>
</dbReference>
<protein>
    <recommendedName>
        <fullName evidence="1">LIN-9 C-terminal domain-containing protein</fullName>
    </recommendedName>
</protein>
<evidence type="ECO:0000313" key="2">
    <source>
        <dbReference type="EMBL" id="CAH1996309.1"/>
    </source>
</evidence>
<dbReference type="OrthoDB" id="2339771at2759"/>
<reference evidence="2" key="1">
    <citation type="submission" date="2022-03" db="EMBL/GenBank/DDBJ databases">
        <authorList>
            <person name="Sayadi A."/>
        </authorList>
    </citation>
    <scope>NUCLEOTIDE SEQUENCE</scope>
</reference>